<protein>
    <submittedName>
        <fullName evidence="2">Uncharacterized protein</fullName>
    </submittedName>
</protein>
<evidence type="ECO:0000313" key="3">
    <source>
        <dbReference type="Proteomes" id="UP000566819"/>
    </source>
</evidence>
<gene>
    <name evidence="2" type="ORF">G7Y89_g1543</name>
</gene>
<accession>A0A8H4RV26</accession>
<organism evidence="2 3">
    <name type="scientific">Cudoniella acicularis</name>
    <dbReference type="NCBI Taxonomy" id="354080"/>
    <lineage>
        <taxon>Eukaryota</taxon>
        <taxon>Fungi</taxon>
        <taxon>Dikarya</taxon>
        <taxon>Ascomycota</taxon>
        <taxon>Pezizomycotina</taxon>
        <taxon>Leotiomycetes</taxon>
        <taxon>Helotiales</taxon>
        <taxon>Tricladiaceae</taxon>
        <taxon>Cudoniella</taxon>
    </lineage>
</organism>
<dbReference type="OrthoDB" id="3524679at2759"/>
<sequence length="269" mass="29303">MFPKSRSGAREVARLVLSFLEYPIMLLYAGSSTKYMGIPNIYLVSIRKANPVFGPAADMTINVGYFGMTAITSQNNTLSAVTIGRTGIHIATKFLGQLSTSSSLDDTTTALFTLASLLQSNIFLFFLAFPSMLFVISLLIFISIPRSRSSTSPSPRAIFRQHVLKKERRGICLVCCRAVSDYGCWDAPGAAALEFLSEAARGEVIIELGENLVILQWVVVLLEFVSAVACSVLCQVEAEEGAVLGESEGHGPVFLPVDKQDLEKQFVEF</sequence>
<feature type="transmembrane region" description="Helical" evidence="1">
    <location>
        <begin position="122"/>
        <end position="144"/>
    </location>
</feature>
<proteinExistence type="predicted"/>
<evidence type="ECO:0000313" key="2">
    <source>
        <dbReference type="EMBL" id="KAF4636542.1"/>
    </source>
</evidence>
<keyword evidence="1" id="KW-0472">Membrane</keyword>
<dbReference type="EMBL" id="JAAMPI010000061">
    <property type="protein sequence ID" value="KAF4636542.1"/>
    <property type="molecule type" value="Genomic_DNA"/>
</dbReference>
<evidence type="ECO:0000256" key="1">
    <source>
        <dbReference type="SAM" id="Phobius"/>
    </source>
</evidence>
<feature type="transmembrane region" description="Helical" evidence="1">
    <location>
        <begin position="12"/>
        <end position="30"/>
    </location>
</feature>
<name>A0A8H4RV26_9HELO</name>
<keyword evidence="3" id="KW-1185">Reference proteome</keyword>
<dbReference type="Proteomes" id="UP000566819">
    <property type="component" value="Unassembled WGS sequence"/>
</dbReference>
<dbReference type="Pfam" id="PF12351">
    <property type="entry name" value="Fig1"/>
    <property type="match status" value="1"/>
</dbReference>
<keyword evidence="1" id="KW-1133">Transmembrane helix</keyword>
<dbReference type="AlphaFoldDB" id="A0A8H4RV26"/>
<dbReference type="GO" id="GO:0016020">
    <property type="term" value="C:membrane"/>
    <property type="evidence" value="ECO:0007669"/>
    <property type="project" value="InterPro"/>
</dbReference>
<reference evidence="2 3" key="1">
    <citation type="submission" date="2020-03" db="EMBL/GenBank/DDBJ databases">
        <title>Draft Genome Sequence of Cudoniella acicularis.</title>
        <authorList>
            <person name="Buettner E."/>
            <person name="Kellner H."/>
        </authorList>
    </citation>
    <scope>NUCLEOTIDE SEQUENCE [LARGE SCALE GENOMIC DNA]</scope>
    <source>
        <strain evidence="2 3">DSM 108380</strain>
    </source>
</reference>
<keyword evidence="1" id="KW-0812">Transmembrane</keyword>
<dbReference type="InterPro" id="IPR033481">
    <property type="entry name" value="Dni1/Fig1"/>
</dbReference>
<comment type="caution">
    <text evidence="2">The sequence shown here is derived from an EMBL/GenBank/DDBJ whole genome shotgun (WGS) entry which is preliminary data.</text>
</comment>